<dbReference type="InterPro" id="IPR050344">
    <property type="entry name" value="Peptidase_M1_aminopeptidases"/>
</dbReference>
<dbReference type="InterPro" id="IPR014782">
    <property type="entry name" value="Peptidase_M1_dom"/>
</dbReference>
<evidence type="ECO:0000256" key="10">
    <source>
        <dbReference type="ARBA" id="ARBA00022833"/>
    </source>
</evidence>
<dbReference type="InterPro" id="IPR045357">
    <property type="entry name" value="Aminopeptidase_N-like_N"/>
</dbReference>
<proteinExistence type="inferred from homology"/>
<comment type="similarity">
    <text evidence="3">Belongs to the peptidase M1 family.</text>
</comment>
<dbReference type="GO" id="GO:0042277">
    <property type="term" value="F:peptide binding"/>
    <property type="evidence" value="ECO:0007669"/>
    <property type="project" value="TreeGrafter"/>
</dbReference>
<reference evidence="14" key="1">
    <citation type="journal article" date="2020" name="mSystems">
        <title>Genome- and Community-Level Interaction Insights into Carbon Utilization and Element Cycling Functions of Hydrothermarchaeota in Hydrothermal Sediment.</title>
        <authorList>
            <person name="Zhou Z."/>
            <person name="Liu Y."/>
            <person name="Xu W."/>
            <person name="Pan J."/>
            <person name="Luo Z.H."/>
            <person name="Li M."/>
        </authorList>
    </citation>
    <scope>NUCLEOTIDE SEQUENCE [LARGE SCALE GENOMIC DNA]</scope>
    <source>
        <strain evidence="14">SpSt-961</strain>
    </source>
</reference>
<accession>A0A7V3VUW2</accession>
<dbReference type="SUPFAM" id="SSF55486">
    <property type="entry name" value="Metalloproteases ('zincins'), catalytic domain"/>
    <property type="match status" value="1"/>
</dbReference>
<dbReference type="GO" id="GO:0005615">
    <property type="term" value="C:extracellular space"/>
    <property type="evidence" value="ECO:0007669"/>
    <property type="project" value="TreeGrafter"/>
</dbReference>
<evidence type="ECO:0000256" key="11">
    <source>
        <dbReference type="ARBA" id="ARBA00023049"/>
    </source>
</evidence>
<dbReference type="Pfam" id="PF17900">
    <property type="entry name" value="Peptidase_M1_N"/>
    <property type="match status" value="1"/>
</dbReference>
<keyword evidence="8" id="KW-0479">Metal-binding</keyword>
<dbReference type="InterPro" id="IPR042097">
    <property type="entry name" value="Aminopeptidase_N-like_N_sf"/>
</dbReference>
<dbReference type="CDD" id="cd09603">
    <property type="entry name" value="M1_APN_like"/>
    <property type="match status" value="1"/>
</dbReference>
<evidence type="ECO:0000256" key="5">
    <source>
        <dbReference type="ARBA" id="ARBA00015611"/>
    </source>
</evidence>
<evidence type="ECO:0000256" key="7">
    <source>
        <dbReference type="ARBA" id="ARBA00022670"/>
    </source>
</evidence>
<comment type="caution">
    <text evidence="14">The sequence shown here is derived from an EMBL/GenBank/DDBJ whole genome shotgun (WGS) entry which is preliminary data.</text>
</comment>
<organism evidence="14">
    <name type="scientific">candidate division WOR-3 bacterium</name>
    <dbReference type="NCBI Taxonomy" id="2052148"/>
    <lineage>
        <taxon>Bacteria</taxon>
        <taxon>Bacteria division WOR-3</taxon>
    </lineage>
</organism>
<evidence type="ECO:0000256" key="8">
    <source>
        <dbReference type="ARBA" id="ARBA00022723"/>
    </source>
</evidence>
<dbReference type="SUPFAM" id="SSF63737">
    <property type="entry name" value="Leukotriene A4 hydrolase N-terminal domain"/>
    <property type="match status" value="1"/>
</dbReference>
<evidence type="ECO:0000256" key="2">
    <source>
        <dbReference type="ARBA" id="ARBA00001947"/>
    </source>
</evidence>
<keyword evidence="11" id="KW-0482">Metalloprotease</keyword>
<dbReference type="InterPro" id="IPR026444">
    <property type="entry name" value="Secre_tail"/>
</dbReference>
<dbReference type="GO" id="GO:0005737">
    <property type="term" value="C:cytoplasm"/>
    <property type="evidence" value="ECO:0007669"/>
    <property type="project" value="TreeGrafter"/>
</dbReference>
<name>A0A7V3VUW2_UNCW3</name>
<evidence type="ECO:0000313" key="14">
    <source>
        <dbReference type="EMBL" id="HGE78430.1"/>
    </source>
</evidence>
<evidence type="ECO:0000256" key="9">
    <source>
        <dbReference type="ARBA" id="ARBA00022801"/>
    </source>
</evidence>
<keyword evidence="7" id="KW-0645">Protease</keyword>
<dbReference type="GO" id="GO:0070006">
    <property type="term" value="F:metalloaminopeptidase activity"/>
    <property type="evidence" value="ECO:0007669"/>
    <property type="project" value="TreeGrafter"/>
</dbReference>
<dbReference type="EC" id="3.4.11.2" evidence="4"/>
<evidence type="ECO:0000259" key="13">
    <source>
        <dbReference type="Pfam" id="PF17900"/>
    </source>
</evidence>
<dbReference type="Gene3D" id="1.10.390.10">
    <property type="entry name" value="Neutral Protease Domain 2"/>
    <property type="match status" value="1"/>
</dbReference>
<dbReference type="PRINTS" id="PR00756">
    <property type="entry name" value="ALADIPTASE"/>
</dbReference>
<feature type="domain" description="Peptidase M1 membrane alanine aminopeptidase" evidence="12">
    <location>
        <begin position="272"/>
        <end position="457"/>
    </location>
</feature>
<dbReference type="EMBL" id="DTOZ01000143">
    <property type="protein sequence ID" value="HGE78430.1"/>
    <property type="molecule type" value="Genomic_DNA"/>
</dbReference>
<dbReference type="GO" id="GO:0016285">
    <property type="term" value="F:alanyl aminopeptidase activity"/>
    <property type="evidence" value="ECO:0007669"/>
    <property type="project" value="UniProtKB-EC"/>
</dbReference>
<evidence type="ECO:0000256" key="4">
    <source>
        <dbReference type="ARBA" id="ARBA00012564"/>
    </source>
</evidence>
<dbReference type="PANTHER" id="PTHR11533:SF174">
    <property type="entry name" value="PUROMYCIN-SENSITIVE AMINOPEPTIDASE-RELATED"/>
    <property type="match status" value="1"/>
</dbReference>
<keyword evidence="6" id="KW-0031">Aminopeptidase</keyword>
<keyword evidence="9" id="KW-0378">Hydrolase</keyword>
<evidence type="ECO:0000259" key="12">
    <source>
        <dbReference type="Pfam" id="PF01433"/>
    </source>
</evidence>
<dbReference type="AlphaFoldDB" id="A0A7V3VUW2"/>
<dbReference type="Gene3D" id="2.60.40.1730">
    <property type="entry name" value="tricorn interacting facor f3 domain"/>
    <property type="match status" value="1"/>
</dbReference>
<comment type="cofactor">
    <cofactor evidence="2">
        <name>Zn(2+)</name>
        <dbReference type="ChEBI" id="CHEBI:29105"/>
    </cofactor>
</comment>
<evidence type="ECO:0000256" key="3">
    <source>
        <dbReference type="ARBA" id="ARBA00010136"/>
    </source>
</evidence>
<dbReference type="PANTHER" id="PTHR11533">
    <property type="entry name" value="PROTEASE M1 ZINC METALLOPROTEASE"/>
    <property type="match status" value="1"/>
</dbReference>
<evidence type="ECO:0000256" key="1">
    <source>
        <dbReference type="ARBA" id="ARBA00000098"/>
    </source>
</evidence>
<sequence length="647" mass="74966">MLIFLLFMQWGIDNPEAKFFCPQPGMASVYAESLHSFDVLKYLLDVNVPMTGRSIQGSNEIKCRSNTNGLNVATLHSASLIIDSVKVNGINATYTTADETLHINLPQSFNYGDSFNIKVYYHGSWSVSSSQTGFCYWPKNYNSNTYHSIAYTLGEPWDGRRWMPCYDEPFDKADQGCVIRITTPDTFIVCANGELINVVNNPNNTKTWTYEETNPIATYLMHFGVSKFAKWSQWYHDPDGDSIEIRHFVWPQDSAQSTIAFQHLPDAMYLFDSLYGDYPFGRYGQDAVYPFAWGGMEHQTQTTIHRWWILNNSENGMAHELSHQWWGDMVTCVDFRNIWLNEGFATYSDANYNWYRFGYNNFITTMKSRAQDYFSADAQWRHPIYNPPLSQLFDWGHTYCKASWVLHMLRYLNPEQFFNALRVYRDSFEYHCASTEDLKRIFNQVYATDLTWFFNEWVYGQGYPIYNIYWDCIPSGNNYLARISIHQVQTNAPVFHMPVQIKLFMGNSDTLLNIPIAGSPAYNEFLVSHNVDSIVFDPNTWILAKSYTYYGIDEGYTKKSGNGILIYSNPARSIRFGYTLNQISDVRISIYDATGRLIRYFNARGRAQGYYEISIPDVQDGVYFIRMVLSSNEGTPYEKIGKIVIVR</sequence>
<keyword evidence="10" id="KW-0862">Zinc</keyword>
<dbReference type="InterPro" id="IPR027268">
    <property type="entry name" value="Peptidase_M4/M1_CTD_sf"/>
</dbReference>
<dbReference type="NCBIfam" id="TIGR04183">
    <property type="entry name" value="Por_Secre_tail"/>
    <property type="match status" value="1"/>
</dbReference>
<dbReference type="GO" id="GO:0008270">
    <property type="term" value="F:zinc ion binding"/>
    <property type="evidence" value="ECO:0007669"/>
    <property type="project" value="InterPro"/>
</dbReference>
<comment type="catalytic activity">
    <reaction evidence="1">
        <text>Release of an N-terminal amino acid, Xaa-|-Yaa- from a peptide, amide or arylamide. Xaa is preferably Ala, but may be most amino acids including Pro (slow action). When a terminal hydrophobic residue is followed by a prolyl residue, the two may be released as an intact Xaa-Pro dipeptide.</text>
        <dbReference type="EC" id="3.4.11.2"/>
    </reaction>
</comment>
<dbReference type="GO" id="GO:0016020">
    <property type="term" value="C:membrane"/>
    <property type="evidence" value="ECO:0007669"/>
    <property type="project" value="TreeGrafter"/>
</dbReference>
<dbReference type="GO" id="GO:0006508">
    <property type="term" value="P:proteolysis"/>
    <property type="evidence" value="ECO:0007669"/>
    <property type="project" value="UniProtKB-KW"/>
</dbReference>
<dbReference type="InterPro" id="IPR001930">
    <property type="entry name" value="Peptidase_M1"/>
</dbReference>
<feature type="domain" description="Aminopeptidase N-like N-terminal" evidence="13">
    <location>
        <begin position="41"/>
        <end position="220"/>
    </location>
</feature>
<protein>
    <recommendedName>
        <fullName evidence="5">Aminopeptidase N</fullName>
        <ecNumber evidence="4">3.4.11.2</ecNumber>
    </recommendedName>
</protein>
<gene>
    <name evidence="14" type="ORF">ENX68_05465</name>
</gene>
<dbReference type="GO" id="GO:0043171">
    <property type="term" value="P:peptide catabolic process"/>
    <property type="evidence" value="ECO:0007669"/>
    <property type="project" value="TreeGrafter"/>
</dbReference>
<evidence type="ECO:0000256" key="6">
    <source>
        <dbReference type="ARBA" id="ARBA00022438"/>
    </source>
</evidence>
<dbReference type="Pfam" id="PF01433">
    <property type="entry name" value="Peptidase_M1"/>
    <property type="match status" value="1"/>
</dbReference>